<comment type="function">
    <text evidence="8">Tyrosine protein phosphatase which functions as a dosage-dependent inducer of mitotic progression.</text>
</comment>
<accession>A0A6J8CRZ6</accession>
<dbReference type="PROSITE" id="PS50206">
    <property type="entry name" value="RHODANESE_3"/>
    <property type="match status" value="1"/>
</dbReference>
<dbReference type="Pfam" id="PF00581">
    <property type="entry name" value="Rhodanese"/>
    <property type="match status" value="1"/>
</dbReference>
<dbReference type="GO" id="GO:0051301">
    <property type="term" value="P:cell division"/>
    <property type="evidence" value="ECO:0007669"/>
    <property type="project" value="UniProtKB-UniRule"/>
</dbReference>
<dbReference type="EMBL" id="CACVKT020005775">
    <property type="protein sequence ID" value="CAC5397904.1"/>
    <property type="molecule type" value="Genomic_DNA"/>
</dbReference>
<dbReference type="SUPFAM" id="SSF52821">
    <property type="entry name" value="Rhodanese/Cell cycle control phosphatase"/>
    <property type="match status" value="1"/>
</dbReference>
<evidence type="ECO:0000313" key="11">
    <source>
        <dbReference type="Proteomes" id="UP000507470"/>
    </source>
</evidence>
<dbReference type="GO" id="GO:0005634">
    <property type="term" value="C:nucleus"/>
    <property type="evidence" value="ECO:0007669"/>
    <property type="project" value="TreeGrafter"/>
</dbReference>
<evidence type="ECO:0000256" key="7">
    <source>
        <dbReference type="ARBA" id="ARBA00051722"/>
    </source>
</evidence>
<dbReference type="Proteomes" id="UP000507470">
    <property type="component" value="Unassembled WGS sequence"/>
</dbReference>
<keyword evidence="11" id="KW-1185">Reference proteome</keyword>
<comment type="similarity">
    <text evidence="1 8">Belongs to the MPI phosphatase family.</text>
</comment>
<evidence type="ECO:0000256" key="2">
    <source>
        <dbReference type="ARBA" id="ARBA00022618"/>
    </source>
</evidence>
<dbReference type="GO" id="GO:0005737">
    <property type="term" value="C:cytoplasm"/>
    <property type="evidence" value="ECO:0007669"/>
    <property type="project" value="TreeGrafter"/>
</dbReference>
<evidence type="ECO:0000256" key="4">
    <source>
        <dbReference type="ARBA" id="ARBA00022801"/>
    </source>
</evidence>
<evidence type="ECO:0000259" key="9">
    <source>
        <dbReference type="PROSITE" id="PS50206"/>
    </source>
</evidence>
<dbReference type="InterPro" id="IPR000751">
    <property type="entry name" value="MPI_Phosphatase"/>
</dbReference>
<dbReference type="AlphaFoldDB" id="A0A6J8CRZ6"/>
<dbReference type="InterPro" id="IPR036873">
    <property type="entry name" value="Rhodanese-like_dom_sf"/>
</dbReference>
<dbReference type="InterPro" id="IPR001763">
    <property type="entry name" value="Rhodanese-like_dom"/>
</dbReference>
<evidence type="ECO:0000313" key="10">
    <source>
        <dbReference type="EMBL" id="CAC5397904.1"/>
    </source>
</evidence>
<reference evidence="10 11" key="1">
    <citation type="submission" date="2020-06" db="EMBL/GenBank/DDBJ databases">
        <authorList>
            <person name="Li R."/>
            <person name="Bekaert M."/>
        </authorList>
    </citation>
    <scope>NUCLEOTIDE SEQUENCE [LARGE SCALE GENOMIC DNA]</scope>
    <source>
        <strain evidence="11">wild</strain>
    </source>
</reference>
<dbReference type="FunFam" id="3.40.250.10:FF:000021">
    <property type="entry name" value="M-phase inducer phosphatase cdc-25.2"/>
    <property type="match status" value="1"/>
</dbReference>
<keyword evidence="3 8" id="KW-0498">Mitosis</keyword>
<dbReference type="OrthoDB" id="9999371at2759"/>
<dbReference type="GO" id="GO:0110032">
    <property type="term" value="P:positive regulation of G2/MI transition of meiotic cell cycle"/>
    <property type="evidence" value="ECO:0007669"/>
    <property type="project" value="TreeGrafter"/>
</dbReference>
<dbReference type="Gene3D" id="3.40.250.10">
    <property type="entry name" value="Rhodanese-like domain"/>
    <property type="match status" value="1"/>
</dbReference>
<keyword evidence="4 8" id="KW-0378">Hydrolase</keyword>
<dbReference type="PANTHER" id="PTHR10828:SF76">
    <property type="entry name" value="M-PHASE INDUCER PHOSPHATASE"/>
    <property type="match status" value="1"/>
</dbReference>
<evidence type="ECO:0000256" key="8">
    <source>
        <dbReference type="RuleBase" id="RU368028"/>
    </source>
</evidence>
<organism evidence="10 11">
    <name type="scientific">Mytilus coruscus</name>
    <name type="common">Sea mussel</name>
    <dbReference type="NCBI Taxonomy" id="42192"/>
    <lineage>
        <taxon>Eukaryota</taxon>
        <taxon>Metazoa</taxon>
        <taxon>Spiralia</taxon>
        <taxon>Lophotrochozoa</taxon>
        <taxon>Mollusca</taxon>
        <taxon>Bivalvia</taxon>
        <taxon>Autobranchia</taxon>
        <taxon>Pteriomorphia</taxon>
        <taxon>Mytilida</taxon>
        <taxon>Mytiloidea</taxon>
        <taxon>Mytilidae</taxon>
        <taxon>Mytilinae</taxon>
        <taxon>Mytilus</taxon>
    </lineage>
</organism>
<sequence>MDCLTEDNCHHKVSKTPDFIKSLFDEDSGLGMDFNAFDDSSTLSLFNSELSSKRKREDKLDTSTDFNTPVSYSKKRYIRSQKLLLKKSLSFDAKIISTSKDFSDDAIKRREIKTEDVLVQAAVLTGDGKEECCLQTVQGHCHDLRYITPATINDVLNGKYDDTIGSVRIIDSRYSYEFEGGHIRGAENIHNKDDILELLKNPNTPRSDGKRDIIIFHCEFSSERGPKMCRFLRNHDRELNAENYPSLYFPELYILKGGYKEFYGSYKTLCTPMNYVPMLSKDYKDDLRHFRSKSKSWYAGQKRLKSSSGRLFY</sequence>
<dbReference type="PRINTS" id="PR00716">
    <property type="entry name" value="MPIPHPHTASE"/>
</dbReference>
<protein>
    <recommendedName>
        <fullName evidence="8">M-phase inducer phosphatase</fullName>
        <ecNumber evidence="8">3.1.3.48</ecNumber>
    </recommendedName>
</protein>
<dbReference type="GO" id="GO:0010971">
    <property type="term" value="P:positive regulation of G2/M transition of mitotic cell cycle"/>
    <property type="evidence" value="ECO:0007669"/>
    <property type="project" value="TreeGrafter"/>
</dbReference>
<name>A0A6J8CRZ6_MYTCO</name>
<evidence type="ECO:0000256" key="5">
    <source>
        <dbReference type="ARBA" id="ARBA00022912"/>
    </source>
</evidence>
<proteinExistence type="inferred from homology"/>
<evidence type="ECO:0000256" key="3">
    <source>
        <dbReference type="ARBA" id="ARBA00022776"/>
    </source>
</evidence>
<feature type="domain" description="Rhodanese" evidence="9">
    <location>
        <begin position="163"/>
        <end position="271"/>
    </location>
</feature>
<keyword evidence="6 8" id="KW-0131">Cell cycle</keyword>
<keyword evidence="2 8" id="KW-0132">Cell division</keyword>
<comment type="catalytic activity">
    <reaction evidence="7 8">
        <text>O-phospho-L-tyrosyl-[protein] + H2O = L-tyrosyl-[protein] + phosphate</text>
        <dbReference type="Rhea" id="RHEA:10684"/>
        <dbReference type="Rhea" id="RHEA-COMP:10136"/>
        <dbReference type="Rhea" id="RHEA-COMP:20101"/>
        <dbReference type="ChEBI" id="CHEBI:15377"/>
        <dbReference type="ChEBI" id="CHEBI:43474"/>
        <dbReference type="ChEBI" id="CHEBI:46858"/>
        <dbReference type="ChEBI" id="CHEBI:61978"/>
        <dbReference type="EC" id="3.1.3.48"/>
    </reaction>
</comment>
<keyword evidence="5 8" id="KW-0904">Protein phosphatase</keyword>
<dbReference type="GO" id="GO:0000086">
    <property type="term" value="P:G2/M transition of mitotic cell cycle"/>
    <property type="evidence" value="ECO:0007669"/>
    <property type="project" value="TreeGrafter"/>
</dbReference>
<dbReference type="EC" id="3.1.3.48" evidence="8"/>
<gene>
    <name evidence="10" type="ORF">MCOR_32309</name>
</gene>
<dbReference type="SMART" id="SM00450">
    <property type="entry name" value="RHOD"/>
    <property type="match status" value="1"/>
</dbReference>
<evidence type="ECO:0000256" key="6">
    <source>
        <dbReference type="ARBA" id="ARBA00023306"/>
    </source>
</evidence>
<dbReference type="GO" id="GO:0004725">
    <property type="term" value="F:protein tyrosine phosphatase activity"/>
    <property type="evidence" value="ECO:0007669"/>
    <property type="project" value="UniProtKB-UniRule"/>
</dbReference>
<dbReference type="CDD" id="cd01530">
    <property type="entry name" value="Cdc25"/>
    <property type="match status" value="1"/>
</dbReference>
<evidence type="ECO:0000256" key="1">
    <source>
        <dbReference type="ARBA" id="ARBA00011065"/>
    </source>
</evidence>
<dbReference type="PANTHER" id="PTHR10828">
    <property type="entry name" value="M-PHASE INDUCER PHOSPHATASE DUAL SPECIFICITY PHOSPHATASE CDC25"/>
    <property type="match status" value="1"/>
</dbReference>